<dbReference type="GO" id="GO:0003700">
    <property type="term" value="F:DNA-binding transcription factor activity"/>
    <property type="evidence" value="ECO:0007669"/>
    <property type="project" value="InterPro"/>
</dbReference>
<dbReference type="InterPro" id="IPR033532">
    <property type="entry name" value="AraR_ligand_bind_dom"/>
</dbReference>
<dbReference type="EMBL" id="CP043431">
    <property type="protein sequence ID" value="QNT64067.1"/>
    <property type="molecule type" value="Genomic_DNA"/>
</dbReference>
<sequence>MAAKYELIKNKIKDEIEAGDYHIGEKLPTESELMARFSVSRFTVRRAITDLENENYVYKVQGGGMFVDNWHATATAGPTKLIGMITTHIAHYIFPNIISGVDRAASKQGYTMLVANTHNDPIRERQALLSMLDNNVAGLIIEPTQSAFNKENLDIYRHIDELKIPIVFINAIYEGLNYPVVKQYDEIAEKHLVEYLFEKGHNKILGVFQVDDLQGVRRMNGFIGAYQQQPELALNSSTIMYRSSDPINMVLEKVEQYLKVNSEITAIVAYNDQIAIQIYDLIHEMGLKMPEDISIVGFDDYHLDEYVNPKLTTMTHEKERMGSDAASLLIQAINGESVESLNYEPEFIERESVRDLNSIK</sequence>
<evidence type="ECO:0000256" key="3">
    <source>
        <dbReference type="ARBA" id="ARBA00023163"/>
    </source>
</evidence>
<gene>
    <name evidence="4" type="ORF">FY536_01695</name>
</gene>
<dbReference type="InterPro" id="IPR046335">
    <property type="entry name" value="LacI/GalR-like_sensor"/>
</dbReference>
<dbReference type="Pfam" id="PF13377">
    <property type="entry name" value="Peripla_BP_3"/>
    <property type="match status" value="1"/>
</dbReference>
<evidence type="ECO:0000256" key="2">
    <source>
        <dbReference type="ARBA" id="ARBA00023125"/>
    </source>
</evidence>
<dbReference type="PANTHER" id="PTHR30146:SF150">
    <property type="entry name" value="ARABINOSE METABOLISM TRANSCRIPTIONAL REPRESSOR"/>
    <property type="match status" value="1"/>
</dbReference>
<organism evidence="4 5">
    <name type="scientific">Weissella koreensis</name>
    <dbReference type="NCBI Taxonomy" id="165096"/>
    <lineage>
        <taxon>Bacteria</taxon>
        <taxon>Bacillati</taxon>
        <taxon>Bacillota</taxon>
        <taxon>Bacilli</taxon>
        <taxon>Lactobacillales</taxon>
        <taxon>Lactobacillaceae</taxon>
        <taxon>Weissella</taxon>
    </lineage>
</organism>
<dbReference type="Pfam" id="PF00392">
    <property type="entry name" value="GntR"/>
    <property type="match status" value="1"/>
</dbReference>
<dbReference type="AlphaFoldDB" id="A0A7H1MKT1"/>
<dbReference type="SUPFAM" id="SSF46785">
    <property type="entry name" value="Winged helix' DNA-binding domain"/>
    <property type="match status" value="1"/>
</dbReference>
<dbReference type="Proteomes" id="UP000516446">
    <property type="component" value="Chromosome"/>
</dbReference>
<dbReference type="PANTHER" id="PTHR30146">
    <property type="entry name" value="LACI-RELATED TRANSCRIPTIONAL REPRESSOR"/>
    <property type="match status" value="1"/>
</dbReference>
<dbReference type="SUPFAM" id="SSF53822">
    <property type="entry name" value="Periplasmic binding protein-like I"/>
    <property type="match status" value="1"/>
</dbReference>
<name>A0A7H1MKT1_9LACO</name>
<dbReference type="CDD" id="cd07377">
    <property type="entry name" value="WHTH_GntR"/>
    <property type="match status" value="1"/>
</dbReference>
<dbReference type="InterPro" id="IPR000524">
    <property type="entry name" value="Tscrpt_reg_HTH_GntR"/>
</dbReference>
<dbReference type="InterPro" id="IPR036390">
    <property type="entry name" value="WH_DNA-bd_sf"/>
</dbReference>
<dbReference type="PRINTS" id="PR00035">
    <property type="entry name" value="HTHGNTR"/>
</dbReference>
<keyword evidence="2" id="KW-0238">DNA-binding</keyword>
<proteinExistence type="predicted"/>
<dbReference type="InterPro" id="IPR028082">
    <property type="entry name" value="Peripla_BP_I"/>
</dbReference>
<evidence type="ECO:0000256" key="1">
    <source>
        <dbReference type="ARBA" id="ARBA00023015"/>
    </source>
</evidence>
<dbReference type="SMART" id="SM00345">
    <property type="entry name" value="HTH_GNTR"/>
    <property type="match status" value="1"/>
</dbReference>
<keyword evidence="5" id="KW-1185">Reference proteome</keyword>
<dbReference type="InterPro" id="IPR036388">
    <property type="entry name" value="WH-like_DNA-bd_sf"/>
</dbReference>
<reference evidence="4 5" key="1">
    <citation type="submission" date="2019-08" db="EMBL/GenBank/DDBJ databases">
        <authorList>
            <person name="Chang H.C."/>
            <person name="Mun S.Y."/>
        </authorList>
    </citation>
    <scope>NUCLEOTIDE SEQUENCE [LARGE SCALE GENOMIC DNA]</scope>
    <source>
        <strain evidence="4 5">SK</strain>
    </source>
</reference>
<evidence type="ECO:0000313" key="4">
    <source>
        <dbReference type="EMBL" id="QNT64067.1"/>
    </source>
</evidence>
<dbReference type="GO" id="GO:0000976">
    <property type="term" value="F:transcription cis-regulatory region binding"/>
    <property type="evidence" value="ECO:0007669"/>
    <property type="project" value="TreeGrafter"/>
</dbReference>
<dbReference type="CDD" id="cd01541">
    <property type="entry name" value="PBP1_AraR"/>
    <property type="match status" value="1"/>
</dbReference>
<dbReference type="PROSITE" id="PS50949">
    <property type="entry name" value="HTH_GNTR"/>
    <property type="match status" value="1"/>
</dbReference>
<dbReference type="OMA" id="DYIFPRI"/>
<keyword evidence="3" id="KW-0804">Transcription</keyword>
<keyword evidence="1" id="KW-0805">Transcription regulation</keyword>
<dbReference type="RefSeq" id="WP_006845789.1">
    <property type="nucleotide sequence ID" value="NZ_CP026847.1"/>
</dbReference>
<dbReference type="Gene3D" id="3.40.50.2300">
    <property type="match status" value="2"/>
</dbReference>
<accession>A0A7H1MKT1</accession>
<protein>
    <submittedName>
        <fullName evidence="4">GntR family transcriptional regulator</fullName>
    </submittedName>
</protein>
<dbReference type="Gene3D" id="1.10.10.10">
    <property type="entry name" value="Winged helix-like DNA-binding domain superfamily/Winged helix DNA-binding domain"/>
    <property type="match status" value="1"/>
</dbReference>
<evidence type="ECO:0000313" key="5">
    <source>
        <dbReference type="Proteomes" id="UP000516446"/>
    </source>
</evidence>